<feature type="transmembrane region" description="Helical" evidence="1">
    <location>
        <begin position="178"/>
        <end position="201"/>
    </location>
</feature>
<feature type="transmembrane region" description="Helical" evidence="1">
    <location>
        <begin position="16"/>
        <end position="37"/>
    </location>
</feature>
<feature type="transmembrane region" description="Helical" evidence="1">
    <location>
        <begin position="313"/>
        <end position="331"/>
    </location>
</feature>
<name>A0AAJ1REZ0_9LACO</name>
<protein>
    <recommendedName>
        <fullName evidence="2">Acyltransferase 3 domain-containing protein</fullName>
    </recommendedName>
</protein>
<keyword evidence="1" id="KW-0472">Membrane</keyword>
<accession>A0AAJ1REZ0</accession>
<reference evidence="3" key="1">
    <citation type="submission" date="2019-01" db="EMBL/GenBank/DDBJ databases">
        <title>Oenococcus sicerae UCMA17102.</title>
        <authorList>
            <person name="Cousin F.J."/>
            <person name="Le Guellec R."/>
            <person name="Cretenet M."/>
        </authorList>
    </citation>
    <scope>NUCLEOTIDE SEQUENCE</scope>
    <source>
        <strain evidence="3">UCMA17102</strain>
    </source>
</reference>
<evidence type="ECO:0000313" key="4">
    <source>
        <dbReference type="Proteomes" id="UP001167919"/>
    </source>
</evidence>
<dbReference type="EMBL" id="SDWY01000003">
    <property type="protein sequence ID" value="MDN6900656.1"/>
    <property type="molecule type" value="Genomic_DNA"/>
</dbReference>
<evidence type="ECO:0000256" key="1">
    <source>
        <dbReference type="SAM" id="Phobius"/>
    </source>
</evidence>
<feature type="transmembrane region" description="Helical" evidence="1">
    <location>
        <begin position="399"/>
        <end position="415"/>
    </location>
</feature>
<dbReference type="InterPro" id="IPR002656">
    <property type="entry name" value="Acyl_transf_3_dom"/>
</dbReference>
<feature type="transmembrane region" description="Helical" evidence="1">
    <location>
        <begin position="343"/>
        <end position="365"/>
    </location>
</feature>
<keyword evidence="1" id="KW-1133">Transmembrane helix</keyword>
<feature type="transmembrane region" description="Helical" evidence="1">
    <location>
        <begin position="78"/>
        <end position="96"/>
    </location>
</feature>
<organism evidence="3 4">
    <name type="scientific">Oenococcus sicerae</name>
    <dbReference type="NCBI Taxonomy" id="2203724"/>
    <lineage>
        <taxon>Bacteria</taxon>
        <taxon>Bacillati</taxon>
        <taxon>Bacillota</taxon>
        <taxon>Bacilli</taxon>
        <taxon>Lactobacillales</taxon>
        <taxon>Lactobacillaceae</taxon>
        <taxon>Oenococcus</taxon>
    </lineage>
</organism>
<feature type="transmembrane region" description="Helical" evidence="1">
    <location>
        <begin position="290"/>
        <end position="307"/>
    </location>
</feature>
<gene>
    <name evidence="3" type="ORF">EVC35_06515</name>
</gene>
<dbReference type="Pfam" id="PF01757">
    <property type="entry name" value="Acyl_transf_3"/>
    <property type="match status" value="1"/>
</dbReference>
<feature type="transmembrane region" description="Helical" evidence="1">
    <location>
        <begin position="435"/>
        <end position="461"/>
    </location>
</feature>
<dbReference type="GO" id="GO:0016747">
    <property type="term" value="F:acyltransferase activity, transferring groups other than amino-acyl groups"/>
    <property type="evidence" value="ECO:0007669"/>
    <property type="project" value="InterPro"/>
</dbReference>
<sequence length="500" mass="57823">MISGLMNKFKDIKDSFFGIVTAFYVILSFDVFCLSWQNIIDINLNGLVYPMYLWLITYLLLFNQFYPVENSIRPKRKLISLNLIIFFVGFLIGIFVNNGIFSFWLFRFLFRHLFSWWTIGSLFIYLIQKRKAWQQHSELHCRDSKFEAVRIVAILMIILSHFSLYAQSWRLKSSLSVFGLIGTKIFLPFGAIGVALFVLITSYFESGRNYSYQKSISKFIRIWVETVFYTSTIFFLYLVFDRSQIGLKVLLKSFFPFSTAEYWFVTAFMMLVLLLPFINAMIANISQKKFIILILISLFFCDVLPIIRTTTASSTVGLGEIITTYLLGAFIKKYDFKIKKILAILVCLFSLVLIYLSEVGISLFLGQQHGGNITSGILPLFVAVSIFLLVRDLKARKSLFINFVASTVFAAYLITENELVREFLWHSLALKKISNVWMADLLGGILIFFGIFVFVFVVDIIRQSIFKYTRLDDLIDDLVKFISGKSQQVLNWFLGATHLT</sequence>
<feature type="transmembrane region" description="Helical" evidence="1">
    <location>
        <begin position="371"/>
        <end position="390"/>
    </location>
</feature>
<feature type="domain" description="Acyltransferase 3" evidence="2">
    <location>
        <begin position="146"/>
        <end position="457"/>
    </location>
</feature>
<evidence type="ECO:0000259" key="2">
    <source>
        <dbReference type="Pfam" id="PF01757"/>
    </source>
</evidence>
<feature type="transmembrane region" description="Helical" evidence="1">
    <location>
        <begin position="260"/>
        <end position="278"/>
    </location>
</feature>
<dbReference type="AlphaFoldDB" id="A0AAJ1REZ0"/>
<feature type="transmembrane region" description="Helical" evidence="1">
    <location>
        <begin position="49"/>
        <end position="66"/>
    </location>
</feature>
<evidence type="ECO:0000313" key="3">
    <source>
        <dbReference type="EMBL" id="MDN6900656.1"/>
    </source>
</evidence>
<feature type="transmembrane region" description="Helical" evidence="1">
    <location>
        <begin position="222"/>
        <end position="240"/>
    </location>
</feature>
<keyword evidence="1" id="KW-0812">Transmembrane</keyword>
<proteinExistence type="predicted"/>
<feature type="transmembrane region" description="Helical" evidence="1">
    <location>
        <begin position="148"/>
        <end position="166"/>
    </location>
</feature>
<comment type="caution">
    <text evidence="3">The sequence shown here is derived from an EMBL/GenBank/DDBJ whole genome shotgun (WGS) entry which is preliminary data.</text>
</comment>
<dbReference type="Proteomes" id="UP001167919">
    <property type="component" value="Unassembled WGS sequence"/>
</dbReference>
<feature type="transmembrane region" description="Helical" evidence="1">
    <location>
        <begin position="108"/>
        <end position="127"/>
    </location>
</feature>